<dbReference type="Gene3D" id="3.30.70.60">
    <property type="match status" value="1"/>
</dbReference>
<dbReference type="PANTHER" id="PTHR21011">
    <property type="entry name" value="MITOCHONDRIAL 28S RIBOSOMAL PROTEIN S6"/>
    <property type="match status" value="1"/>
</dbReference>
<protein>
    <recommendedName>
        <fullName evidence="2">Small ribosomal subunit protein bS6m</fullName>
    </recommendedName>
    <alternativeName>
        <fullName evidence="3">28S ribosomal protein S6, mitochondrial</fullName>
    </alternativeName>
</protein>
<proteinExistence type="inferred from homology"/>
<dbReference type="InterPro" id="IPR035980">
    <property type="entry name" value="Ribosomal_bS6_sf"/>
</dbReference>
<dbReference type="Pfam" id="PF01250">
    <property type="entry name" value="Ribosomal_S6"/>
    <property type="match status" value="1"/>
</dbReference>
<sequence>MLNYELALIIRSMSRPEIVTTLKRTAEAIFNKGGIIRKIENLGTQDLPYKMTSHGMFDHGFNYFVLQFVVPPKTIAELKDEYIRDVDIIRPKIN</sequence>
<comment type="caution">
    <text evidence="4">The sequence shown here is derived from an EMBL/GenBank/DDBJ whole genome shotgun (WGS) entry which is preliminary data.</text>
</comment>
<dbReference type="GO" id="GO:0003735">
    <property type="term" value="F:structural constituent of ribosome"/>
    <property type="evidence" value="ECO:0007669"/>
    <property type="project" value="InterPro"/>
</dbReference>
<dbReference type="CDD" id="cd15465">
    <property type="entry name" value="bS6_mito"/>
    <property type="match status" value="1"/>
</dbReference>
<dbReference type="GO" id="GO:0070181">
    <property type="term" value="F:small ribosomal subunit rRNA binding"/>
    <property type="evidence" value="ECO:0007669"/>
    <property type="project" value="TreeGrafter"/>
</dbReference>
<dbReference type="Proteomes" id="UP001233999">
    <property type="component" value="Unassembled WGS sequence"/>
</dbReference>
<keyword evidence="5" id="KW-1185">Reference proteome</keyword>
<evidence type="ECO:0000313" key="4">
    <source>
        <dbReference type="EMBL" id="KAJ9580060.1"/>
    </source>
</evidence>
<dbReference type="GO" id="GO:0006412">
    <property type="term" value="P:translation"/>
    <property type="evidence" value="ECO:0007669"/>
    <property type="project" value="InterPro"/>
</dbReference>
<name>A0AAD8E7F8_DIPPU</name>
<dbReference type="InterPro" id="IPR000529">
    <property type="entry name" value="Ribosomal_bS6"/>
</dbReference>
<dbReference type="InterPro" id="IPR014717">
    <property type="entry name" value="Transl_elong_EF1B/ribsomal_bS6"/>
</dbReference>
<dbReference type="AlphaFoldDB" id="A0AAD8E7F8"/>
<dbReference type="SUPFAM" id="SSF54995">
    <property type="entry name" value="Ribosomal protein S6"/>
    <property type="match status" value="1"/>
</dbReference>
<gene>
    <name evidence="4" type="ORF">L9F63_004252</name>
</gene>
<reference evidence="4" key="2">
    <citation type="submission" date="2023-05" db="EMBL/GenBank/DDBJ databases">
        <authorList>
            <person name="Fouks B."/>
        </authorList>
    </citation>
    <scope>NUCLEOTIDE SEQUENCE</scope>
    <source>
        <strain evidence="4">Stay&amp;Tobe</strain>
        <tissue evidence="4">Testes</tissue>
    </source>
</reference>
<organism evidence="4 5">
    <name type="scientific">Diploptera punctata</name>
    <name type="common">Pacific beetle cockroach</name>
    <dbReference type="NCBI Taxonomy" id="6984"/>
    <lineage>
        <taxon>Eukaryota</taxon>
        <taxon>Metazoa</taxon>
        <taxon>Ecdysozoa</taxon>
        <taxon>Arthropoda</taxon>
        <taxon>Hexapoda</taxon>
        <taxon>Insecta</taxon>
        <taxon>Pterygota</taxon>
        <taxon>Neoptera</taxon>
        <taxon>Polyneoptera</taxon>
        <taxon>Dictyoptera</taxon>
        <taxon>Blattodea</taxon>
        <taxon>Blaberoidea</taxon>
        <taxon>Blaberidae</taxon>
        <taxon>Diplopterinae</taxon>
        <taxon>Diploptera</taxon>
    </lineage>
</organism>
<reference evidence="4" key="1">
    <citation type="journal article" date="2023" name="IScience">
        <title>Live-bearing cockroach genome reveals convergent evolutionary mechanisms linked to viviparity in insects and beyond.</title>
        <authorList>
            <person name="Fouks B."/>
            <person name="Harrison M.C."/>
            <person name="Mikhailova A.A."/>
            <person name="Marchal E."/>
            <person name="English S."/>
            <person name="Carruthers M."/>
            <person name="Jennings E.C."/>
            <person name="Chiamaka E.L."/>
            <person name="Frigard R.A."/>
            <person name="Pippel M."/>
            <person name="Attardo G.M."/>
            <person name="Benoit J.B."/>
            <person name="Bornberg-Bauer E."/>
            <person name="Tobe S.S."/>
        </authorList>
    </citation>
    <scope>NUCLEOTIDE SEQUENCE</scope>
    <source>
        <strain evidence="4">Stay&amp;Tobe</strain>
    </source>
</reference>
<evidence type="ECO:0000256" key="3">
    <source>
        <dbReference type="ARBA" id="ARBA00035365"/>
    </source>
</evidence>
<dbReference type="GO" id="GO:0005763">
    <property type="term" value="C:mitochondrial small ribosomal subunit"/>
    <property type="evidence" value="ECO:0007669"/>
    <property type="project" value="TreeGrafter"/>
</dbReference>
<evidence type="ECO:0000256" key="1">
    <source>
        <dbReference type="ARBA" id="ARBA00009512"/>
    </source>
</evidence>
<evidence type="ECO:0000313" key="5">
    <source>
        <dbReference type="Proteomes" id="UP001233999"/>
    </source>
</evidence>
<dbReference type="EMBL" id="JASPKZ010008362">
    <property type="protein sequence ID" value="KAJ9580060.1"/>
    <property type="molecule type" value="Genomic_DNA"/>
</dbReference>
<accession>A0AAD8E7F8</accession>
<comment type="similarity">
    <text evidence="1">Belongs to the bacterial ribosomal protein bS6 family.</text>
</comment>
<evidence type="ECO:0000256" key="2">
    <source>
        <dbReference type="ARBA" id="ARBA00035170"/>
    </source>
</evidence>
<dbReference type="PANTHER" id="PTHR21011:SF1">
    <property type="entry name" value="SMALL RIBOSOMAL SUBUNIT PROTEIN BS6M"/>
    <property type="match status" value="1"/>
</dbReference>